<evidence type="ECO:0000313" key="1">
    <source>
        <dbReference type="EMBL" id="MFC7331087.1"/>
    </source>
</evidence>
<organism evidence="1 2">
    <name type="scientific">Marinactinospora rubrisoli</name>
    <dbReference type="NCBI Taxonomy" id="2715399"/>
    <lineage>
        <taxon>Bacteria</taxon>
        <taxon>Bacillati</taxon>
        <taxon>Actinomycetota</taxon>
        <taxon>Actinomycetes</taxon>
        <taxon>Streptosporangiales</taxon>
        <taxon>Nocardiopsidaceae</taxon>
        <taxon>Marinactinospora</taxon>
    </lineage>
</organism>
<protein>
    <submittedName>
        <fullName evidence="1">Uncharacterized protein</fullName>
    </submittedName>
</protein>
<dbReference type="EMBL" id="JBHTBH010000015">
    <property type="protein sequence ID" value="MFC7331087.1"/>
    <property type="molecule type" value="Genomic_DNA"/>
</dbReference>
<evidence type="ECO:0000313" key="2">
    <source>
        <dbReference type="Proteomes" id="UP001596540"/>
    </source>
</evidence>
<proteinExistence type="predicted"/>
<reference evidence="2" key="1">
    <citation type="journal article" date="2019" name="Int. J. Syst. Evol. Microbiol.">
        <title>The Global Catalogue of Microorganisms (GCM) 10K type strain sequencing project: providing services to taxonomists for standard genome sequencing and annotation.</title>
        <authorList>
            <consortium name="The Broad Institute Genomics Platform"/>
            <consortium name="The Broad Institute Genome Sequencing Center for Infectious Disease"/>
            <person name="Wu L."/>
            <person name="Ma J."/>
        </authorList>
    </citation>
    <scope>NUCLEOTIDE SEQUENCE [LARGE SCALE GENOMIC DNA]</scope>
    <source>
        <strain evidence="2">CGMCC 4.7382</strain>
    </source>
</reference>
<name>A0ABW2KM76_9ACTN</name>
<keyword evidence="2" id="KW-1185">Reference proteome</keyword>
<dbReference type="Proteomes" id="UP001596540">
    <property type="component" value="Unassembled WGS sequence"/>
</dbReference>
<gene>
    <name evidence="1" type="ORF">ACFQRF_25440</name>
</gene>
<comment type="caution">
    <text evidence="1">The sequence shown here is derived from an EMBL/GenBank/DDBJ whole genome shotgun (WGS) entry which is preliminary data.</text>
</comment>
<sequence length="239" mass="26869">MHVLDDLAGFSDRARELLTRSAWRDPAAPGPVPTDLLRVPARHGRTVPAPTELVVRREAFRARYHGLRYEVRRSALAGRTRHDLVRRWEFDLDDGIWADRRGWYFSWTGERVSSPVRSLVHTDGRVGVSDGGPFAEVAPSVAHMIEGHALMDAVSSWDPWPGALEAWAPTAAGVALADRVEGLGVVPEASGRHDRWLWSDHVAVHEFRSWSSLRPRVRAVQMWTRGDEGRRRVEAALRG</sequence>
<accession>A0ABW2KM76</accession>
<dbReference type="RefSeq" id="WP_379873725.1">
    <property type="nucleotide sequence ID" value="NZ_JBHTBH010000015.1"/>
</dbReference>